<dbReference type="Pfam" id="PF01476">
    <property type="entry name" value="LysM"/>
    <property type="match status" value="2"/>
</dbReference>
<dbReference type="STRING" id="1805236.AUK13_01385"/>
<dbReference type="InterPro" id="IPR016047">
    <property type="entry name" value="M23ase_b-sheet_dom"/>
</dbReference>
<protein>
    <recommendedName>
        <fullName evidence="2">LysM domain-containing protein</fullName>
    </recommendedName>
</protein>
<name>A0A1J5FFM1_9BACT</name>
<accession>A0A1J5FFM1</accession>
<gene>
    <name evidence="3" type="ORF">AUK13_01385</name>
</gene>
<keyword evidence="1" id="KW-0472">Membrane</keyword>
<evidence type="ECO:0000259" key="2">
    <source>
        <dbReference type="PROSITE" id="PS51782"/>
    </source>
</evidence>
<evidence type="ECO:0000256" key="1">
    <source>
        <dbReference type="SAM" id="Phobius"/>
    </source>
</evidence>
<comment type="caution">
    <text evidence="3">The sequence shown here is derived from an EMBL/GenBank/DDBJ whole genome shotgun (WGS) entry which is preliminary data.</text>
</comment>
<dbReference type="PANTHER" id="PTHR21666:SF270">
    <property type="entry name" value="MUREIN HYDROLASE ACTIVATOR ENVC"/>
    <property type="match status" value="1"/>
</dbReference>
<dbReference type="InterPro" id="IPR011055">
    <property type="entry name" value="Dup_hybrid_motif"/>
</dbReference>
<sequence length="423" mass="46331">MPKTLKTIFNGLWQVFFKLLLVPIYKFFLFFKKLAQKYLIHNPYLSAPQIKKTLKQNYSAHLVIALIFIFVLINNLATRETYAEEFNKNSIVAQLLITDTGQEIIERSPSLTNIAELPKTESVINQLAALEIKNKNSGQPDNANQTTDQIALSQGGQALIQPTATPFGNDTNNEDSTAAPVRKEIQIYLVQSGDTISGIAKKFGISINTILWENNLSLSSYINPGDKLNILPVTGIAYVIQSGDTLSAIAKKYGTTIEKILASNNLESAGSIKARQKIIIPDGQLGYSAPARTRSIYASSSGALSANNFLWPSNSKRITQYYSWRHLAIDIGAQLGTPIYAARAGRIERAGWSTGYGYNIIINHGGGVKTLYAHASKLYVQHGDQVEQGEIIGAIGSSGWSTGPHVHFEIIINGSKVNPLSYL</sequence>
<dbReference type="Proteomes" id="UP000183922">
    <property type="component" value="Unassembled WGS sequence"/>
</dbReference>
<evidence type="ECO:0000313" key="3">
    <source>
        <dbReference type="EMBL" id="OIP56282.1"/>
    </source>
</evidence>
<dbReference type="InterPro" id="IPR036779">
    <property type="entry name" value="LysM_dom_sf"/>
</dbReference>
<evidence type="ECO:0000313" key="4">
    <source>
        <dbReference type="Proteomes" id="UP000183922"/>
    </source>
</evidence>
<dbReference type="PANTHER" id="PTHR21666">
    <property type="entry name" value="PEPTIDASE-RELATED"/>
    <property type="match status" value="1"/>
</dbReference>
<keyword evidence="1" id="KW-1133">Transmembrane helix</keyword>
<feature type="domain" description="LysM" evidence="2">
    <location>
        <begin position="186"/>
        <end position="230"/>
    </location>
</feature>
<keyword evidence="1" id="KW-0812">Transmembrane</keyword>
<dbReference type="EMBL" id="MNYR01000020">
    <property type="protein sequence ID" value="OIP56282.1"/>
    <property type="molecule type" value="Genomic_DNA"/>
</dbReference>
<dbReference type="SUPFAM" id="SSF51261">
    <property type="entry name" value="Duplicated hybrid motif"/>
    <property type="match status" value="1"/>
</dbReference>
<dbReference type="Pfam" id="PF01551">
    <property type="entry name" value="Peptidase_M23"/>
    <property type="match status" value="1"/>
</dbReference>
<feature type="transmembrane region" description="Helical" evidence="1">
    <location>
        <begin position="58"/>
        <end position="77"/>
    </location>
</feature>
<dbReference type="AlphaFoldDB" id="A0A1J5FFM1"/>
<dbReference type="CDD" id="cd12797">
    <property type="entry name" value="M23_peptidase"/>
    <property type="match status" value="1"/>
</dbReference>
<dbReference type="PROSITE" id="PS51782">
    <property type="entry name" value="LYSM"/>
    <property type="match status" value="2"/>
</dbReference>
<dbReference type="InterPro" id="IPR050570">
    <property type="entry name" value="Cell_wall_metabolism_enzyme"/>
</dbReference>
<dbReference type="InterPro" id="IPR018392">
    <property type="entry name" value="LysM"/>
</dbReference>
<reference evidence="3 4" key="1">
    <citation type="journal article" date="2016" name="Environ. Microbiol.">
        <title>Genomic resolution of a cold subsurface aquifer community provides metabolic insights for novel microbes adapted to high CO concentrations.</title>
        <authorList>
            <person name="Probst A.J."/>
            <person name="Castelle C.J."/>
            <person name="Singh A."/>
            <person name="Brown C.T."/>
            <person name="Anantharaman K."/>
            <person name="Sharon I."/>
            <person name="Hug L.A."/>
            <person name="Burstein D."/>
            <person name="Emerson J.B."/>
            <person name="Thomas B.C."/>
            <person name="Banfield J.F."/>
        </authorList>
    </citation>
    <scope>NUCLEOTIDE SEQUENCE [LARGE SCALE GENOMIC DNA]</scope>
    <source>
        <strain evidence="3">CG2_30_39_24</strain>
    </source>
</reference>
<dbReference type="CDD" id="cd00118">
    <property type="entry name" value="LysM"/>
    <property type="match status" value="2"/>
</dbReference>
<organism evidence="3 4">
    <name type="scientific">Candidatus Kuenenbacteria bacterium CG2_30_39_24</name>
    <dbReference type="NCBI Taxonomy" id="1805236"/>
    <lineage>
        <taxon>Bacteria</taxon>
        <taxon>Candidatus Kueneniibacteriota</taxon>
    </lineage>
</organism>
<feature type="domain" description="LysM" evidence="2">
    <location>
        <begin position="236"/>
        <end position="280"/>
    </location>
</feature>
<feature type="transmembrane region" description="Helical" evidence="1">
    <location>
        <begin position="12"/>
        <end position="31"/>
    </location>
</feature>
<dbReference type="Gene3D" id="2.70.70.10">
    <property type="entry name" value="Glucose Permease (Domain IIA)"/>
    <property type="match status" value="1"/>
</dbReference>
<dbReference type="GO" id="GO:0004222">
    <property type="term" value="F:metalloendopeptidase activity"/>
    <property type="evidence" value="ECO:0007669"/>
    <property type="project" value="TreeGrafter"/>
</dbReference>
<dbReference type="Gene3D" id="3.10.350.10">
    <property type="entry name" value="LysM domain"/>
    <property type="match status" value="2"/>
</dbReference>
<dbReference type="SMART" id="SM00257">
    <property type="entry name" value="LysM"/>
    <property type="match status" value="2"/>
</dbReference>
<proteinExistence type="predicted"/>